<accession>A0A5P1FI87</accession>
<dbReference type="GO" id="GO:0006979">
    <property type="term" value="P:response to oxidative stress"/>
    <property type="evidence" value="ECO:0007669"/>
    <property type="project" value="InterPro"/>
</dbReference>
<keyword evidence="5" id="KW-1185">Reference proteome</keyword>
<evidence type="ECO:0000256" key="3">
    <source>
        <dbReference type="ARBA" id="ARBA00023002"/>
    </source>
</evidence>
<protein>
    <recommendedName>
        <fullName evidence="6">Glutathione peroxidase</fullName>
    </recommendedName>
</protein>
<dbReference type="PANTHER" id="PTHR11592">
    <property type="entry name" value="GLUTATHIONE PEROXIDASE"/>
    <property type="match status" value="1"/>
</dbReference>
<sequence length="105" mass="11833">MLCTLEPFSRALLSTEVSFFGSSPYCRGSCGESRISLNNIEDNTKVNGKEATTLYKFLKSKKGGSLGDDIKWNFTKFFVDKDEKVVKIYTPTTSPLKIEEFKCLI</sequence>
<dbReference type="InterPro" id="IPR036249">
    <property type="entry name" value="Thioredoxin-like_sf"/>
</dbReference>
<dbReference type="GO" id="GO:0004601">
    <property type="term" value="F:peroxidase activity"/>
    <property type="evidence" value="ECO:0007669"/>
    <property type="project" value="UniProtKB-KW"/>
</dbReference>
<name>A0A5P1FI87_ASPOF</name>
<evidence type="ECO:0000256" key="1">
    <source>
        <dbReference type="ARBA" id="ARBA00006926"/>
    </source>
</evidence>
<dbReference type="InterPro" id="IPR000889">
    <property type="entry name" value="Glutathione_peroxidase"/>
</dbReference>
<dbReference type="PROSITE" id="PS51355">
    <property type="entry name" value="GLUTATHIONE_PEROXID_3"/>
    <property type="match status" value="1"/>
</dbReference>
<dbReference type="Gramene" id="ONK76300">
    <property type="protein sequence ID" value="ONK76300"/>
    <property type="gene ID" value="A4U43_C03F26160"/>
</dbReference>
<keyword evidence="3" id="KW-0560">Oxidoreductase</keyword>
<dbReference type="GO" id="GO:0005829">
    <property type="term" value="C:cytosol"/>
    <property type="evidence" value="ECO:0007669"/>
    <property type="project" value="TreeGrafter"/>
</dbReference>
<evidence type="ECO:0000313" key="4">
    <source>
        <dbReference type="EMBL" id="ONK76300.1"/>
    </source>
</evidence>
<dbReference type="SUPFAM" id="SSF52833">
    <property type="entry name" value="Thioredoxin-like"/>
    <property type="match status" value="1"/>
</dbReference>
<dbReference type="Proteomes" id="UP000243459">
    <property type="component" value="Chromosome 3"/>
</dbReference>
<comment type="similarity">
    <text evidence="1">Belongs to the glutathione peroxidase family.</text>
</comment>
<evidence type="ECO:0000256" key="2">
    <source>
        <dbReference type="ARBA" id="ARBA00022559"/>
    </source>
</evidence>
<gene>
    <name evidence="4" type="ORF">A4U43_C03F26160</name>
</gene>
<dbReference type="AlphaFoldDB" id="A0A5P1FI87"/>
<reference evidence="5" key="1">
    <citation type="journal article" date="2017" name="Nat. Commun.">
        <title>The asparagus genome sheds light on the origin and evolution of a young Y chromosome.</title>
        <authorList>
            <person name="Harkess A."/>
            <person name="Zhou J."/>
            <person name="Xu C."/>
            <person name="Bowers J.E."/>
            <person name="Van der Hulst R."/>
            <person name="Ayyampalayam S."/>
            <person name="Mercati F."/>
            <person name="Riccardi P."/>
            <person name="McKain M.R."/>
            <person name="Kakrana A."/>
            <person name="Tang H."/>
            <person name="Ray J."/>
            <person name="Groenendijk J."/>
            <person name="Arikit S."/>
            <person name="Mathioni S.M."/>
            <person name="Nakano M."/>
            <person name="Shan H."/>
            <person name="Telgmann-Rauber A."/>
            <person name="Kanno A."/>
            <person name="Yue Z."/>
            <person name="Chen H."/>
            <person name="Li W."/>
            <person name="Chen Y."/>
            <person name="Xu X."/>
            <person name="Zhang Y."/>
            <person name="Luo S."/>
            <person name="Chen H."/>
            <person name="Gao J."/>
            <person name="Mao Z."/>
            <person name="Pires J.C."/>
            <person name="Luo M."/>
            <person name="Kudrna D."/>
            <person name="Wing R.A."/>
            <person name="Meyers B.C."/>
            <person name="Yi K."/>
            <person name="Kong H."/>
            <person name="Lavrijsen P."/>
            <person name="Sunseri F."/>
            <person name="Falavigna A."/>
            <person name="Ye Y."/>
            <person name="Leebens-Mack J.H."/>
            <person name="Chen G."/>
        </authorList>
    </citation>
    <scope>NUCLEOTIDE SEQUENCE [LARGE SCALE GENOMIC DNA]</scope>
    <source>
        <strain evidence="5">cv. DH0086</strain>
    </source>
</reference>
<dbReference type="EMBL" id="CM007383">
    <property type="protein sequence ID" value="ONK76300.1"/>
    <property type="molecule type" value="Genomic_DNA"/>
</dbReference>
<keyword evidence="2" id="KW-0575">Peroxidase</keyword>
<dbReference type="PANTHER" id="PTHR11592:SF78">
    <property type="entry name" value="GLUTATHIONE PEROXIDASE"/>
    <property type="match status" value="1"/>
</dbReference>
<organism evidence="4 5">
    <name type="scientific">Asparagus officinalis</name>
    <name type="common">Garden asparagus</name>
    <dbReference type="NCBI Taxonomy" id="4686"/>
    <lineage>
        <taxon>Eukaryota</taxon>
        <taxon>Viridiplantae</taxon>
        <taxon>Streptophyta</taxon>
        <taxon>Embryophyta</taxon>
        <taxon>Tracheophyta</taxon>
        <taxon>Spermatophyta</taxon>
        <taxon>Magnoliopsida</taxon>
        <taxon>Liliopsida</taxon>
        <taxon>Asparagales</taxon>
        <taxon>Asparagaceae</taxon>
        <taxon>Asparagoideae</taxon>
        <taxon>Asparagus</taxon>
    </lineage>
</organism>
<evidence type="ECO:0000313" key="5">
    <source>
        <dbReference type="Proteomes" id="UP000243459"/>
    </source>
</evidence>
<evidence type="ECO:0008006" key="6">
    <source>
        <dbReference type="Google" id="ProtNLM"/>
    </source>
</evidence>
<dbReference type="Gene3D" id="3.40.30.10">
    <property type="entry name" value="Glutaredoxin"/>
    <property type="match status" value="1"/>
</dbReference>
<proteinExistence type="inferred from homology"/>